<name>B0CV39_LACBS</name>
<evidence type="ECO:0000313" key="1">
    <source>
        <dbReference type="EMBL" id="EDR13682.1"/>
    </source>
</evidence>
<dbReference type="Proteomes" id="UP000001194">
    <property type="component" value="Unassembled WGS sequence"/>
</dbReference>
<accession>B0CV39</accession>
<dbReference type="InParanoid" id="B0CV39"/>
<dbReference type="GeneID" id="6071951"/>
<organism evidence="2">
    <name type="scientific">Laccaria bicolor (strain S238N-H82 / ATCC MYA-4686)</name>
    <name type="common">Bicoloured deceiver</name>
    <name type="synonym">Laccaria laccata var. bicolor</name>
    <dbReference type="NCBI Taxonomy" id="486041"/>
    <lineage>
        <taxon>Eukaryota</taxon>
        <taxon>Fungi</taxon>
        <taxon>Dikarya</taxon>
        <taxon>Basidiomycota</taxon>
        <taxon>Agaricomycotina</taxon>
        <taxon>Agaricomycetes</taxon>
        <taxon>Agaricomycetidae</taxon>
        <taxon>Agaricales</taxon>
        <taxon>Agaricineae</taxon>
        <taxon>Hydnangiaceae</taxon>
        <taxon>Laccaria</taxon>
    </lineage>
</organism>
<dbReference type="KEGG" id="lbc:LACBIDRAFT_322793"/>
<sequence length="254" mass="29245">MLPTVKTPFTGPEPILLIDQRLTDQNVWGRLSHADHAMIIKLTEQFIERVIADGSPEFMVKLGLPSDFKKDHILEKFYWQLAQFYRYSTPSRIADAVPALEFVIDVYKRCNPSGNQIDIFPMLYLGVALSKKPGEEEKAIETFEEALDNLDKAPQMPVRGLIWARAYFSRTLRKKGRVEEAKKQEKFIREWILGHPYSMPPSELKELVVEDGVADYVFSHPDMKTVFDHMEEIKDPATGATVVVDRMMARQPFQ</sequence>
<dbReference type="AlphaFoldDB" id="B0CV39"/>
<proteinExistence type="predicted"/>
<evidence type="ECO:0000313" key="2">
    <source>
        <dbReference type="Proteomes" id="UP000001194"/>
    </source>
</evidence>
<dbReference type="OrthoDB" id="5395091at2759"/>
<dbReference type="HOGENOM" id="CLU_095760_0_0_1"/>
<dbReference type="RefSeq" id="XP_001876180.1">
    <property type="nucleotide sequence ID" value="XM_001876145.1"/>
</dbReference>
<keyword evidence="2" id="KW-1185">Reference proteome</keyword>
<protein>
    <submittedName>
        <fullName evidence="1">Predicted protein</fullName>
    </submittedName>
</protein>
<gene>
    <name evidence="1" type="ORF">LACBIDRAFT_322793</name>
</gene>
<reference evidence="1 2" key="1">
    <citation type="journal article" date="2008" name="Nature">
        <title>The genome of Laccaria bicolor provides insights into mycorrhizal symbiosis.</title>
        <authorList>
            <person name="Martin F."/>
            <person name="Aerts A."/>
            <person name="Ahren D."/>
            <person name="Brun A."/>
            <person name="Danchin E.G.J."/>
            <person name="Duchaussoy F."/>
            <person name="Gibon J."/>
            <person name="Kohler A."/>
            <person name="Lindquist E."/>
            <person name="Pereda V."/>
            <person name="Salamov A."/>
            <person name="Shapiro H.J."/>
            <person name="Wuyts J."/>
            <person name="Blaudez D."/>
            <person name="Buee M."/>
            <person name="Brokstein P."/>
            <person name="Canbaeck B."/>
            <person name="Cohen D."/>
            <person name="Courty P.E."/>
            <person name="Coutinho P.M."/>
            <person name="Delaruelle C."/>
            <person name="Detter J.C."/>
            <person name="Deveau A."/>
            <person name="DiFazio S."/>
            <person name="Duplessis S."/>
            <person name="Fraissinet-Tachet L."/>
            <person name="Lucic E."/>
            <person name="Frey-Klett P."/>
            <person name="Fourrey C."/>
            <person name="Feussner I."/>
            <person name="Gay G."/>
            <person name="Grimwood J."/>
            <person name="Hoegger P.J."/>
            <person name="Jain P."/>
            <person name="Kilaru S."/>
            <person name="Labbe J."/>
            <person name="Lin Y.C."/>
            <person name="Legue V."/>
            <person name="Le Tacon F."/>
            <person name="Marmeisse R."/>
            <person name="Melayah D."/>
            <person name="Montanini B."/>
            <person name="Muratet M."/>
            <person name="Nehls U."/>
            <person name="Niculita-Hirzel H."/>
            <person name="Oudot-Le Secq M.P."/>
            <person name="Peter M."/>
            <person name="Quesneville H."/>
            <person name="Rajashekar B."/>
            <person name="Reich M."/>
            <person name="Rouhier N."/>
            <person name="Schmutz J."/>
            <person name="Yin T."/>
            <person name="Chalot M."/>
            <person name="Henrissat B."/>
            <person name="Kuees U."/>
            <person name="Lucas S."/>
            <person name="Van de Peer Y."/>
            <person name="Podila G.K."/>
            <person name="Polle A."/>
            <person name="Pukkila P.J."/>
            <person name="Richardson P.M."/>
            <person name="Rouze P."/>
            <person name="Sanders I.R."/>
            <person name="Stajich J.E."/>
            <person name="Tunlid A."/>
            <person name="Tuskan G."/>
            <person name="Grigoriev I.V."/>
        </authorList>
    </citation>
    <scope>NUCLEOTIDE SEQUENCE [LARGE SCALE GENOMIC DNA]</scope>
    <source>
        <strain evidence="2">S238N-H82 / ATCC MYA-4686</strain>
    </source>
</reference>
<dbReference type="EMBL" id="DS547093">
    <property type="protein sequence ID" value="EDR13682.1"/>
    <property type="molecule type" value="Genomic_DNA"/>
</dbReference>